<comment type="caution">
    <text evidence="1">The sequence shown here is derived from an EMBL/GenBank/DDBJ whole genome shotgun (WGS) entry which is preliminary data.</text>
</comment>
<reference evidence="1 2" key="1">
    <citation type="journal article" date="2018" name="Mol. Plant">
        <title>The genome of Artemisia annua provides insight into the evolution of Asteraceae family and artemisinin biosynthesis.</title>
        <authorList>
            <person name="Shen Q."/>
            <person name="Zhang L."/>
            <person name="Liao Z."/>
            <person name="Wang S."/>
            <person name="Yan T."/>
            <person name="Shi P."/>
            <person name="Liu M."/>
            <person name="Fu X."/>
            <person name="Pan Q."/>
            <person name="Wang Y."/>
            <person name="Lv Z."/>
            <person name="Lu X."/>
            <person name="Zhang F."/>
            <person name="Jiang W."/>
            <person name="Ma Y."/>
            <person name="Chen M."/>
            <person name="Hao X."/>
            <person name="Li L."/>
            <person name="Tang Y."/>
            <person name="Lv G."/>
            <person name="Zhou Y."/>
            <person name="Sun X."/>
            <person name="Brodelius P.E."/>
            <person name="Rose J.K.C."/>
            <person name="Tang K."/>
        </authorList>
    </citation>
    <scope>NUCLEOTIDE SEQUENCE [LARGE SCALE GENOMIC DNA]</scope>
    <source>
        <strain evidence="2">cv. Huhao1</strain>
        <tissue evidence="1">Leaf</tissue>
    </source>
</reference>
<dbReference type="OrthoDB" id="193931at2759"/>
<proteinExistence type="predicted"/>
<dbReference type="GO" id="GO:0016301">
    <property type="term" value="F:kinase activity"/>
    <property type="evidence" value="ECO:0007669"/>
    <property type="project" value="UniProtKB-KW"/>
</dbReference>
<dbReference type="EMBL" id="PKPP01002747">
    <property type="protein sequence ID" value="PWA73386.1"/>
    <property type="molecule type" value="Genomic_DNA"/>
</dbReference>
<sequence>MGFDKDALIESLRNQLQNVVPIYVLKGTIAYYLLHDNRFRNSNSYLGAEFPKPVVIKSIFDTS</sequence>
<evidence type="ECO:0000313" key="2">
    <source>
        <dbReference type="Proteomes" id="UP000245207"/>
    </source>
</evidence>
<accession>A0A2U1NIU3</accession>
<keyword evidence="1" id="KW-0808">Transferase</keyword>
<dbReference type="AlphaFoldDB" id="A0A2U1NIU3"/>
<keyword evidence="1" id="KW-0418">Kinase</keyword>
<keyword evidence="2" id="KW-1185">Reference proteome</keyword>
<name>A0A2U1NIU3_ARTAN</name>
<dbReference type="Proteomes" id="UP000245207">
    <property type="component" value="Unassembled WGS sequence"/>
</dbReference>
<protein>
    <submittedName>
        <fullName evidence="1">Kinase associated domain 1 (KA1)</fullName>
    </submittedName>
</protein>
<evidence type="ECO:0000313" key="1">
    <source>
        <dbReference type="EMBL" id="PWA73386.1"/>
    </source>
</evidence>
<organism evidence="1 2">
    <name type="scientific">Artemisia annua</name>
    <name type="common">Sweet wormwood</name>
    <dbReference type="NCBI Taxonomy" id="35608"/>
    <lineage>
        <taxon>Eukaryota</taxon>
        <taxon>Viridiplantae</taxon>
        <taxon>Streptophyta</taxon>
        <taxon>Embryophyta</taxon>
        <taxon>Tracheophyta</taxon>
        <taxon>Spermatophyta</taxon>
        <taxon>Magnoliopsida</taxon>
        <taxon>eudicotyledons</taxon>
        <taxon>Gunneridae</taxon>
        <taxon>Pentapetalae</taxon>
        <taxon>asterids</taxon>
        <taxon>campanulids</taxon>
        <taxon>Asterales</taxon>
        <taxon>Asteraceae</taxon>
        <taxon>Asteroideae</taxon>
        <taxon>Anthemideae</taxon>
        <taxon>Artemisiinae</taxon>
        <taxon>Artemisia</taxon>
    </lineage>
</organism>
<gene>
    <name evidence="1" type="ORF">CTI12_AA262160</name>
</gene>
<dbReference type="STRING" id="35608.A0A2U1NIU3"/>